<comment type="caution">
    <text evidence="1">The sequence shown here is derived from an EMBL/GenBank/DDBJ whole genome shotgun (WGS) entry which is preliminary data.</text>
</comment>
<dbReference type="AlphaFoldDB" id="Q4THK5"/>
<feature type="non-terminal residue" evidence="1">
    <location>
        <position position="116"/>
    </location>
</feature>
<reference evidence="1" key="2">
    <citation type="submission" date="2004-02" db="EMBL/GenBank/DDBJ databases">
        <authorList>
            <consortium name="Genoscope"/>
            <consortium name="Whitehead Institute Centre for Genome Research"/>
        </authorList>
    </citation>
    <scope>NUCLEOTIDE SEQUENCE</scope>
</reference>
<sequence>VLHRGNPRLHRSRGLHAKRIQQALRLVEPRRHHVRDADRLPAVLLRDASGNLQESDELARNADLPPRSAYIGEGQGPYSQARTHFDLLWFCVVVRCNSKKKKNWLETTFRANSDRL</sequence>
<name>Q4THK5_TETNG</name>
<protein>
    <submittedName>
        <fullName evidence="1">(spotted green pufferfish) hypothetical protein</fullName>
    </submittedName>
</protein>
<proteinExistence type="predicted"/>
<organism evidence="1">
    <name type="scientific">Tetraodon nigroviridis</name>
    <name type="common">Spotted green pufferfish</name>
    <name type="synonym">Chelonodon nigroviridis</name>
    <dbReference type="NCBI Taxonomy" id="99883"/>
    <lineage>
        <taxon>Eukaryota</taxon>
        <taxon>Metazoa</taxon>
        <taxon>Chordata</taxon>
        <taxon>Craniata</taxon>
        <taxon>Vertebrata</taxon>
        <taxon>Euteleostomi</taxon>
        <taxon>Actinopterygii</taxon>
        <taxon>Neopterygii</taxon>
        <taxon>Teleostei</taxon>
        <taxon>Neoteleostei</taxon>
        <taxon>Acanthomorphata</taxon>
        <taxon>Eupercaria</taxon>
        <taxon>Tetraodontiformes</taxon>
        <taxon>Tetradontoidea</taxon>
        <taxon>Tetraodontidae</taxon>
        <taxon>Tetraodon</taxon>
    </lineage>
</organism>
<dbReference type="EMBL" id="CAAE01002880">
    <property type="protein sequence ID" value="CAF87627.1"/>
    <property type="molecule type" value="Genomic_DNA"/>
</dbReference>
<reference evidence="1" key="1">
    <citation type="journal article" date="2004" name="Nature">
        <title>Genome duplication in the teleost fish Tetraodon nigroviridis reveals the early vertebrate proto-karyotype.</title>
        <authorList>
            <person name="Jaillon O."/>
            <person name="Aury J.-M."/>
            <person name="Brunet F."/>
            <person name="Petit J.-L."/>
            <person name="Stange-Thomann N."/>
            <person name="Mauceli E."/>
            <person name="Bouneau L."/>
            <person name="Fischer C."/>
            <person name="Ozouf-Costaz C."/>
            <person name="Bernot A."/>
            <person name="Nicaud S."/>
            <person name="Jaffe D."/>
            <person name="Fisher S."/>
            <person name="Lutfalla G."/>
            <person name="Dossat C."/>
            <person name="Segurens B."/>
            <person name="Dasilva C."/>
            <person name="Salanoubat M."/>
            <person name="Levy M."/>
            <person name="Boudet N."/>
            <person name="Castellano S."/>
            <person name="Anthouard V."/>
            <person name="Jubin C."/>
            <person name="Castelli V."/>
            <person name="Katinka M."/>
            <person name="Vacherie B."/>
            <person name="Biemont C."/>
            <person name="Skalli Z."/>
            <person name="Cattolico L."/>
            <person name="Poulain J."/>
            <person name="De Berardinis V."/>
            <person name="Cruaud C."/>
            <person name="Duprat S."/>
            <person name="Brottier P."/>
            <person name="Coutanceau J.-P."/>
            <person name="Gouzy J."/>
            <person name="Parra G."/>
            <person name="Lardier G."/>
            <person name="Chapple C."/>
            <person name="McKernan K.J."/>
            <person name="McEwan P."/>
            <person name="Bosak S."/>
            <person name="Kellis M."/>
            <person name="Volff J.-N."/>
            <person name="Guigo R."/>
            <person name="Zody M.C."/>
            <person name="Mesirov J."/>
            <person name="Lindblad-Toh K."/>
            <person name="Birren B."/>
            <person name="Nusbaum C."/>
            <person name="Kahn D."/>
            <person name="Robinson-Rechavi M."/>
            <person name="Laudet V."/>
            <person name="Schachter V."/>
            <person name="Quetier F."/>
            <person name="Saurin W."/>
            <person name="Scarpelli C."/>
            <person name="Wincker P."/>
            <person name="Lander E.S."/>
            <person name="Weissenbach J."/>
            <person name="Roest Crollius H."/>
        </authorList>
    </citation>
    <scope>NUCLEOTIDE SEQUENCE [LARGE SCALE GENOMIC DNA]</scope>
</reference>
<accession>Q4THK5</accession>
<gene>
    <name evidence="1" type="ORF">GSTENG00000517001</name>
</gene>
<dbReference type="KEGG" id="tng:GSTEN00000517G001"/>
<evidence type="ECO:0000313" key="1">
    <source>
        <dbReference type="EMBL" id="CAF87627.1"/>
    </source>
</evidence>